<proteinExistence type="predicted"/>
<feature type="coiled-coil region" evidence="1">
    <location>
        <begin position="212"/>
        <end position="286"/>
    </location>
</feature>
<keyword evidence="3" id="KW-0472">Membrane</keyword>
<evidence type="ECO:0000313" key="4">
    <source>
        <dbReference type="EMBL" id="ORX51829.1"/>
    </source>
</evidence>
<comment type="caution">
    <text evidence="4">The sequence shown here is derived from an EMBL/GenBank/DDBJ whole genome shotgun (WGS) entry which is preliminary data.</text>
</comment>
<reference evidence="4 5" key="1">
    <citation type="submission" date="2016-08" db="EMBL/GenBank/DDBJ databases">
        <title>Genomes of anaerobic fungi encode conserved fungal cellulosomes for biomass hydrolysis.</title>
        <authorList>
            <consortium name="DOE Joint Genome Institute"/>
            <person name="Haitjema C.H."/>
            <person name="Gilmore S.P."/>
            <person name="Henske J.K."/>
            <person name="Solomon K.V."/>
            <person name="De Groot R."/>
            <person name="Kuo A."/>
            <person name="Mondo S.J."/>
            <person name="Salamov A.A."/>
            <person name="Labutti K."/>
            <person name="Zhao Z."/>
            <person name="Chiniquy J."/>
            <person name="Barry K."/>
            <person name="Brewer H.M."/>
            <person name="Purvine S.O."/>
            <person name="Wright A.T."/>
            <person name="Boxma B."/>
            <person name="Van Alen T."/>
            <person name="Hackstein J.H."/>
            <person name="Baker S.E."/>
            <person name="Grigoriev I.V."/>
            <person name="O'Malley M.A."/>
        </authorList>
    </citation>
    <scope>NUCLEOTIDE SEQUENCE [LARGE SCALE GENOMIC DNA]</scope>
    <source>
        <strain evidence="5">finn</strain>
    </source>
</reference>
<dbReference type="Proteomes" id="UP000193719">
    <property type="component" value="Unassembled WGS sequence"/>
</dbReference>
<evidence type="ECO:0000256" key="1">
    <source>
        <dbReference type="SAM" id="Coils"/>
    </source>
</evidence>
<gene>
    <name evidence="4" type="ORF">BCR36DRAFT_369737</name>
</gene>
<organism evidence="4 5">
    <name type="scientific">Piromyces finnis</name>
    <dbReference type="NCBI Taxonomy" id="1754191"/>
    <lineage>
        <taxon>Eukaryota</taxon>
        <taxon>Fungi</taxon>
        <taxon>Fungi incertae sedis</taxon>
        <taxon>Chytridiomycota</taxon>
        <taxon>Chytridiomycota incertae sedis</taxon>
        <taxon>Neocallimastigomycetes</taxon>
        <taxon>Neocallimastigales</taxon>
        <taxon>Neocallimastigaceae</taxon>
        <taxon>Piromyces</taxon>
    </lineage>
</organism>
<feature type="transmembrane region" description="Helical" evidence="3">
    <location>
        <begin position="680"/>
        <end position="699"/>
    </location>
</feature>
<reference evidence="4 5" key="2">
    <citation type="submission" date="2016-08" db="EMBL/GenBank/DDBJ databases">
        <title>Pervasive Adenine N6-methylation of Active Genes in Fungi.</title>
        <authorList>
            <consortium name="DOE Joint Genome Institute"/>
            <person name="Mondo S.J."/>
            <person name="Dannebaum R.O."/>
            <person name="Kuo R.C."/>
            <person name="Labutti K."/>
            <person name="Haridas S."/>
            <person name="Kuo A."/>
            <person name="Salamov A."/>
            <person name="Ahrendt S.R."/>
            <person name="Lipzen A."/>
            <person name="Sullivan W."/>
            <person name="Andreopoulos W.B."/>
            <person name="Clum A."/>
            <person name="Lindquist E."/>
            <person name="Daum C."/>
            <person name="Ramamoorthy G.K."/>
            <person name="Gryganskyi A."/>
            <person name="Culley D."/>
            <person name="Magnuson J.K."/>
            <person name="James T.Y."/>
            <person name="O'Malley M.A."/>
            <person name="Stajich J.E."/>
            <person name="Spatafora J.W."/>
            <person name="Visel A."/>
            <person name="Grigoriev I.V."/>
        </authorList>
    </citation>
    <scope>NUCLEOTIDE SEQUENCE [LARGE SCALE GENOMIC DNA]</scope>
    <source>
        <strain evidence="5">finn</strain>
    </source>
</reference>
<feature type="compositionally biased region" description="Polar residues" evidence="2">
    <location>
        <begin position="21"/>
        <end position="30"/>
    </location>
</feature>
<name>A0A1Y1VCF0_9FUNG</name>
<keyword evidence="5" id="KW-1185">Reference proteome</keyword>
<feature type="coiled-coil region" evidence="1">
    <location>
        <begin position="346"/>
        <end position="373"/>
    </location>
</feature>
<dbReference type="EMBL" id="MCFH01000017">
    <property type="protein sequence ID" value="ORX51829.1"/>
    <property type="molecule type" value="Genomic_DNA"/>
</dbReference>
<feature type="compositionally biased region" description="Basic and acidic residues" evidence="2">
    <location>
        <begin position="1"/>
        <end position="20"/>
    </location>
</feature>
<protein>
    <submittedName>
        <fullName evidence="4">Uncharacterized protein</fullName>
    </submittedName>
</protein>
<keyword evidence="3" id="KW-0812">Transmembrane</keyword>
<feature type="region of interest" description="Disordered" evidence="2">
    <location>
        <begin position="1"/>
        <end position="44"/>
    </location>
</feature>
<feature type="coiled-coil region" evidence="1">
    <location>
        <begin position="97"/>
        <end position="154"/>
    </location>
</feature>
<sequence>MQSNNKGKEPIKEGIPREEVNQPSEVQQSMEIEKLENDSKSSMSGVNDYLEKLSDDIDNKKTLETEIKNSYGGNNQIFNYSPDNNGATLLSSMDNMYKELKTETNNNKEDMQNMMKNFMEQIQTQFMNLTATLNATLQTSITEQNKRLEQLDTKIANKADSFQVQNLANVIDLNTVKPGDLDLAVNEVREELQQSQLNSAKSQDLLPLENGLTQQQNSIENTNQEVIQLTNKLTNLEKDFRNITQQAVENNAYTDNLTTVIKNEMAEKLQATRVDSKEAIQKLQDQLIAAHHMNGKTEENFVKNIQQFKETLEEHAIIQTQIQERIKSLETEQLNSEGNGEISSKITTLRNLYEDILNKYEELQTSVQHEQIKECLNELTNIKRKLNSIDHLAIDNVQEEYKLLFYSNSRSKKLFKAEIDPNTLAVTITPKNEKCSRIINTLINEKYLMDTNFNYPTEEISLSNISKFRSRSFIGHSTLDDREEEQDKRIDNKLKEQEDKFNRKIDSIKENSARASSSHISNYNDDVTSKFNARFKNKEAKENYFDMKFYRTKVYNTPEDVNKERFQQLLQETKPDFSKGSKCEQYYYFKMYPRIYNTRSSPVVSFRPTDFQDRTARSQEQISQFRSLFTVPAPRYKGKSNGYGFLLNLKSYLQTYCPSISEIQVRDAILARGGKDVKNWYYYNIYYYLLFITLFNILFNTSLNTSFNTLI</sequence>
<keyword evidence="1" id="KW-0175">Coiled coil</keyword>
<accession>A0A1Y1VCF0</accession>
<keyword evidence="3" id="KW-1133">Transmembrane helix</keyword>
<evidence type="ECO:0000313" key="5">
    <source>
        <dbReference type="Proteomes" id="UP000193719"/>
    </source>
</evidence>
<evidence type="ECO:0000256" key="2">
    <source>
        <dbReference type="SAM" id="MobiDB-lite"/>
    </source>
</evidence>
<evidence type="ECO:0000256" key="3">
    <source>
        <dbReference type="SAM" id="Phobius"/>
    </source>
</evidence>
<dbReference type="AlphaFoldDB" id="A0A1Y1VCF0"/>